<dbReference type="AlphaFoldDB" id="A0A482VW62"/>
<evidence type="ECO:0000313" key="2">
    <source>
        <dbReference type="Proteomes" id="UP000292052"/>
    </source>
</evidence>
<organism evidence="1 2">
    <name type="scientific">Asbolus verrucosus</name>
    <name type="common">Desert ironclad beetle</name>
    <dbReference type="NCBI Taxonomy" id="1661398"/>
    <lineage>
        <taxon>Eukaryota</taxon>
        <taxon>Metazoa</taxon>
        <taxon>Ecdysozoa</taxon>
        <taxon>Arthropoda</taxon>
        <taxon>Hexapoda</taxon>
        <taxon>Insecta</taxon>
        <taxon>Pterygota</taxon>
        <taxon>Neoptera</taxon>
        <taxon>Endopterygota</taxon>
        <taxon>Coleoptera</taxon>
        <taxon>Polyphaga</taxon>
        <taxon>Cucujiformia</taxon>
        <taxon>Tenebrionidae</taxon>
        <taxon>Pimeliinae</taxon>
        <taxon>Asbolus</taxon>
    </lineage>
</organism>
<dbReference type="Proteomes" id="UP000292052">
    <property type="component" value="Unassembled WGS sequence"/>
</dbReference>
<reference evidence="1 2" key="1">
    <citation type="submission" date="2017-03" db="EMBL/GenBank/DDBJ databases">
        <title>Genome of the blue death feigning beetle - Asbolus verrucosus.</title>
        <authorList>
            <person name="Rider S.D."/>
        </authorList>
    </citation>
    <scope>NUCLEOTIDE SEQUENCE [LARGE SCALE GENOMIC DNA]</scope>
    <source>
        <strain evidence="1">Butters</strain>
        <tissue evidence="1">Head and leg muscle</tissue>
    </source>
</reference>
<evidence type="ECO:0000313" key="1">
    <source>
        <dbReference type="EMBL" id="RZC37035.1"/>
    </source>
</evidence>
<comment type="caution">
    <text evidence="1">The sequence shown here is derived from an EMBL/GenBank/DDBJ whole genome shotgun (WGS) entry which is preliminary data.</text>
</comment>
<protein>
    <submittedName>
        <fullName evidence="1">Uncharacterized protein</fullName>
    </submittedName>
</protein>
<name>A0A482VW62_ASBVE</name>
<proteinExistence type="predicted"/>
<accession>A0A482VW62</accession>
<feature type="non-terminal residue" evidence="1">
    <location>
        <position position="77"/>
    </location>
</feature>
<keyword evidence="2" id="KW-1185">Reference proteome</keyword>
<dbReference type="EMBL" id="QDEB01056352">
    <property type="protein sequence ID" value="RZC37035.1"/>
    <property type="molecule type" value="Genomic_DNA"/>
</dbReference>
<gene>
    <name evidence="1" type="ORF">BDFB_014786</name>
</gene>
<sequence>MNNVLKIQGGNFATIFLKNFTTTSYNRVTFNKMESNSALYTGNIYCIYTPVDNLKNLRHRITNKIKELNNTPNILKN</sequence>